<gene>
    <name evidence="2" type="ORF">TBIB3V08_LOCUS8863</name>
</gene>
<feature type="domain" description="Chitin-binding type-2" evidence="1">
    <location>
        <begin position="130"/>
        <end position="191"/>
    </location>
</feature>
<dbReference type="GO" id="GO:0008061">
    <property type="term" value="F:chitin binding"/>
    <property type="evidence" value="ECO:0007669"/>
    <property type="project" value="InterPro"/>
</dbReference>
<proteinExistence type="predicted"/>
<dbReference type="Gene3D" id="2.170.140.10">
    <property type="entry name" value="Chitin binding domain"/>
    <property type="match status" value="1"/>
</dbReference>
<protein>
    <recommendedName>
        <fullName evidence="1">Chitin-binding type-2 domain-containing protein</fullName>
    </recommendedName>
</protein>
<organism evidence="2">
    <name type="scientific">Timema bartmani</name>
    <dbReference type="NCBI Taxonomy" id="61472"/>
    <lineage>
        <taxon>Eukaryota</taxon>
        <taxon>Metazoa</taxon>
        <taxon>Ecdysozoa</taxon>
        <taxon>Arthropoda</taxon>
        <taxon>Hexapoda</taxon>
        <taxon>Insecta</taxon>
        <taxon>Pterygota</taxon>
        <taxon>Neoptera</taxon>
        <taxon>Polyneoptera</taxon>
        <taxon>Phasmatodea</taxon>
        <taxon>Timematodea</taxon>
        <taxon>Timematoidea</taxon>
        <taxon>Timematidae</taxon>
        <taxon>Timema</taxon>
    </lineage>
</organism>
<dbReference type="SUPFAM" id="SSF57625">
    <property type="entry name" value="Invertebrate chitin-binding proteins"/>
    <property type="match status" value="1"/>
</dbReference>
<dbReference type="GO" id="GO:0005576">
    <property type="term" value="C:extracellular region"/>
    <property type="evidence" value="ECO:0007669"/>
    <property type="project" value="InterPro"/>
</dbReference>
<dbReference type="AlphaFoldDB" id="A0A7R9F652"/>
<dbReference type="EMBL" id="OD568080">
    <property type="protein sequence ID" value="CAD7446534.1"/>
    <property type="molecule type" value="Genomic_DNA"/>
</dbReference>
<evidence type="ECO:0000259" key="1">
    <source>
        <dbReference type="PROSITE" id="PS50940"/>
    </source>
</evidence>
<reference evidence="2" key="1">
    <citation type="submission" date="2020-11" db="EMBL/GenBank/DDBJ databases">
        <authorList>
            <person name="Tran Van P."/>
        </authorList>
    </citation>
    <scope>NUCLEOTIDE SEQUENCE</scope>
</reference>
<dbReference type="InterPro" id="IPR036508">
    <property type="entry name" value="Chitin-bd_dom_sf"/>
</dbReference>
<sequence>MPQSIIAILYASVYDCIPPCLTCQYFTPGDSFSPNATPLTVKESLYIGDTDNTDITTTTLPSTNAVCHQAGYNCSEDCSSIQFCYEISSGLFESITLETCLNDTLCDIKTHTCTTEGGSTCKKPRPDDYSFTCQTSGTFPDPFDCTKYYVCYVNSTKNEEPIIDGTCPEGSAFDVHTLSCALPNTDRVCTDLPVPTCNSTSGLIGVLERNPTIYYICTKKNNSTFPELFRCDKGYYDVSLGECRLSSGSETTTAVPTTTKSSIFNCVLPGIYADPKDCQSFYVCPDSLKVYRDSCLSVPGGNTPVYDRDLHGLCQTTLRAIASGSKLCRDL</sequence>
<dbReference type="Pfam" id="PF01607">
    <property type="entry name" value="CBM_14"/>
    <property type="match status" value="1"/>
</dbReference>
<dbReference type="PROSITE" id="PS50940">
    <property type="entry name" value="CHIT_BIND_II"/>
    <property type="match status" value="1"/>
</dbReference>
<accession>A0A7R9F652</accession>
<evidence type="ECO:0000313" key="2">
    <source>
        <dbReference type="EMBL" id="CAD7446534.1"/>
    </source>
</evidence>
<dbReference type="SMART" id="SM00494">
    <property type="entry name" value="ChtBD2"/>
    <property type="match status" value="3"/>
</dbReference>
<name>A0A7R9F652_9NEOP</name>
<dbReference type="InterPro" id="IPR002557">
    <property type="entry name" value="Chitin-bd_dom"/>
</dbReference>